<reference evidence="1 2" key="1">
    <citation type="submission" date="2023-10" db="EMBL/GenBank/DDBJ databases">
        <title>Development of a sustainable strategy for remediation of hydrocarbon-contaminated territories based on the waste exchange concept.</title>
        <authorList>
            <person name="Krivoruchko A."/>
        </authorList>
    </citation>
    <scope>NUCLEOTIDE SEQUENCE [LARGE SCALE GENOMIC DNA]</scope>
    <source>
        <strain evidence="1 2">IEGM 1236</strain>
    </source>
</reference>
<proteinExistence type="predicted"/>
<organism evidence="1 2">
    <name type="scientific">Williamsia marianensis</name>
    <dbReference type="NCBI Taxonomy" id="85044"/>
    <lineage>
        <taxon>Bacteria</taxon>
        <taxon>Bacillati</taxon>
        <taxon>Actinomycetota</taxon>
        <taxon>Actinomycetes</taxon>
        <taxon>Mycobacteriales</taxon>
        <taxon>Nocardiaceae</taxon>
        <taxon>Williamsia</taxon>
    </lineage>
</organism>
<protein>
    <submittedName>
        <fullName evidence="1">Uncharacterized protein</fullName>
    </submittedName>
</protein>
<accession>A0ABU4ESF5</accession>
<evidence type="ECO:0000313" key="1">
    <source>
        <dbReference type="EMBL" id="MDV7134179.1"/>
    </source>
</evidence>
<evidence type="ECO:0000313" key="2">
    <source>
        <dbReference type="Proteomes" id="UP001185792"/>
    </source>
</evidence>
<dbReference type="Proteomes" id="UP001185792">
    <property type="component" value="Unassembled WGS sequence"/>
</dbReference>
<dbReference type="RefSeq" id="WP_174548761.1">
    <property type="nucleotide sequence ID" value="NZ_CBCRXS010000005.1"/>
</dbReference>
<dbReference type="EMBL" id="JAWLUM010000002">
    <property type="protein sequence ID" value="MDV7134179.1"/>
    <property type="molecule type" value="Genomic_DNA"/>
</dbReference>
<gene>
    <name evidence="1" type="ORF">R4198_10755</name>
</gene>
<name>A0ABU4ESF5_WILMA</name>
<comment type="caution">
    <text evidence="1">The sequence shown here is derived from an EMBL/GenBank/DDBJ whole genome shotgun (WGS) entry which is preliminary data.</text>
</comment>
<keyword evidence="2" id="KW-1185">Reference proteome</keyword>
<sequence length="60" mass="5984">MSVTVAELTVIIWVDVGNAGGVTTSTAPAGVGATIAVATHMAASSDNTDHIRLTDNISTT</sequence>